<dbReference type="Proteomes" id="UP000641646">
    <property type="component" value="Unassembled WGS sequence"/>
</dbReference>
<reference evidence="2" key="1">
    <citation type="journal article" date="2015" name="ISME J.">
        <title>Draft Genome Sequence of Streptomyces incarnatus NRRL8089, which Produces the Nucleoside Antibiotic Sinefungin.</title>
        <authorList>
            <person name="Oshima K."/>
            <person name="Hattori M."/>
            <person name="Shimizu H."/>
            <person name="Fukuda K."/>
            <person name="Nemoto M."/>
            <person name="Inagaki K."/>
            <person name="Tamura T."/>
        </authorList>
    </citation>
    <scope>NUCLEOTIDE SEQUENCE</scope>
    <source>
        <strain evidence="2">FACHB-1375</strain>
    </source>
</reference>
<keyword evidence="1" id="KW-1133">Transmembrane helix</keyword>
<comment type="caution">
    <text evidence="2">The sequence shown here is derived from an EMBL/GenBank/DDBJ whole genome shotgun (WGS) entry which is preliminary data.</text>
</comment>
<reference evidence="2" key="2">
    <citation type="submission" date="2020-08" db="EMBL/GenBank/DDBJ databases">
        <authorList>
            <person name="Chen M."/>
            <person name="Teng W."/>
            <person name="Zhao L."/>
            <person name="Hu C."/>
            <person name="Zhou Y."/>
            <person name="Han B."/>
            <person name="Song L."/>
            <person name="Shu W."/>
        </authorList>
    </citation>
    <scope>NUCLEOTIDE SEQUENCE</scope>
    <source>
        <strain evidence="2">FACHB-1375</strain>
    </source>
</reference>
<sequence>MVISRQEGTVAASAVSIMLIPLIAGSNILFDRTLNKLSIDFDLSAKALTKPARALKSIDYKPPNRGAPSITTAGGARLRPATEIQDGGERTGTIPPPCSQPLVVFLVPQSHAGQTVSGRPTFFWYVSDPKVKTVEFNLKKAGAKESIFSNESVDIPAAGIIKLKIPENVPELTEGQDYVWSVSSVCVDKGVVKKRVALAGITRVAPTSELTKQLASAKSESDRAKAYAQQGYWYDALEALSKAADAKPEDPSIVEDFYSLLKQVGLDGVVEQVRQQS</sequence>
<dbReference type="InterPro" id="IPR010328">
    <property type="entry name" value="DUF928"/>
</dbReference>
<keyword evidence="1" id="KW-0812">Transmembrane</keyword>
<evidence type="ECO:0000313" key="3">
    <source>
        <dbReference type="Proteomes" id="UP000641646"/>
    </source>
</evidence>
<dbReference type="RefSeq" id="WP_190464388.1">
    <property type="nucleotide sequence ID" value="NZ_JACJPW010000022.1"/>
</dbReference>
<proteinExistence type="predicted"/>
<keyword evidence="1" id="KW-0472">Membrane</keyword>
<dbReference type="AlphaFoldDB" id="A0A926ZGX5"/>
<protein>
    <submittedName>
        <fullName evidence="2">DUF928 domain-containing protein</fullName>
    </submittedName>
</protein>
<organism evidence="2 3">
    <name type="scientific">Aerosakkonema funiforme FACHB-1375</name>
    <dbReference type="NCBI Taxonomy" id="2949571"/>
    <lineage>
        <taxon>Bacteria</taxon>
        <taxon>Bacillati</taxon>
        <taxon>Cyanobacteriota</taxon>
        <taxon>Cyanophyceae</taxon>
        <taxon>Oscillatoriophycideae</taxon>
        <taxon>Aerosakkonematales</taxon>
        <taxon>Aerosakkonemataceae</taxon>
        <taxon>Aerosakkonema</taxon>
    </lineage>
</organism>
<name>A0A926ZGX5_9CYAN</name>
<evidence type="ECO:0000256" key="1">
    <source>
        <dbReference type="SAM" id="Phobius"/>
    </source>
</evidence>
<accession>A0A926ZGX5</accession>
<gene>
    <name evidence="2" type="ORF">H6G03_10755</name>
</gene>
<dbReference type="Pfam" id="PF06051">
    <property type="entry name" value="DUF928"/>
    <property type="match status" value="1"/>
</dbReference>
<keyword evidence="3" id="KW-1185">Reference proteome</keyword>
<dbReference type="EMBL" id="JACJPW010000022">
    <property type="protein sequence ID" value="MBD2181582.1"/>
    <property type="molecule type" value="Genomic_DNA"/>
</dbReference>
<evidence type="ECO:0000313" key="2">
    <source>
        <dbReference type="EMBL" id="MBD2181582.1"/>
    </source>
</evidence>
<feature type="transmembrane region" description="Helical" evidence="1">
    <location>
        <begin position="12"/>
        <end position="30"/>
    </location>
</feature>